<dbReference type="Proteomes" id="UP000466396">
    <property type="component" value="Chromosome"/>
</dbReference>
<gene>
    <name evidence="2" type="ORF">MLAC_40780</name>
</gene>
<proteinExistence type="predicted"/>
<protein>
    <recommendedName>
        <fullName evidence="1">SnoaL-like domain-containing protein</fullName>
    </recommendedName>
</protein>
<dbReference type="EMBL" id="AP022581">
    <property type="protein sequence ID" value="BBX98784.1"/>
    <property type="molecule type" value="Genomic_DNA"/>
</dbReference>
<sequence>MAVVTTPFDDPQAELAWMFLQSLCEGGDLDEGFALLSDDFTYWSIVTRTAFDKATLRGAVERRKKAFEVNIEFIRCVNEGETVVVEGQVDGVTADGTRYDSPFVCIFETRDGVIVSLREYSDTQALAEVYPVGGATGERC</sequence>
<feature type="domain" description="SnoaL-like" evidence="1">
    <location>
        <begin position="24"/>
        <end position="116"/>
    </location>
</feature>
<dbReference type="RefSeq" id="WP_139822618.1">
    <property type="nucleotide sequence ID" value="NZ_AP022581.1"/>
</dbReference>
<dbReference type="InterPro" id="IPR037401">
    <property type="entry name" value="SnoaL-like"/>
</dbReference>
<reference evidence="2 3" key="1">
    <citation type="journal article" date="2019" name="Emerg. Microbes Infect.">
        <title>Comprehensive subspecies identification of 175 nontuberculous mycobacteria species based on 7547 genomic profiles.</title>
        <authorList>
            <person name="Matsumoto Y."/>
            <person name="Kinjo T."/>
            <person name="Motooka D."/>
            <person name="Nabeya D."/>
            <person name="Jung N."/>
            <person name="Uechi K."/>
            <person name="Horii T."/>
            <person name="Iida T."/>
            <person name="Fujita J."/>
            <person name="Nakamura S."/>
        </authorList>
    </citation>
    <scope>NUCLEOTIDE SEQUENCE [LARGE SCALE GENOMIC DNA]</scope>
    <source>
        <strain evidence="2 3">JCM 15657</strain>
    </source>
</reference>
<evidence type="ECO:0000313" key="2">
    <source>
        <dbReference type="EMBL" id="BBX98784.1"/>
    </source>
</evidence>
<accession>A0A7I7NQH6</accession>
<name>A0A7I7NQH6_9MYCO</name>
<dbReference type="Pfam" id="PF12680">
    <property type="entry name" value="SnoaL_2"/>
    <property type="match status" value="1"/>
</dbReference>
<evidence type="ECO:0000313" key="3">
    <source>
        <dbReference type="Proteomes" id="UP000466396"/>
    </source>
</evidence>
<dbReference type="SUPFAM" id="SSF54427">
    <property type="entry name" value="NTF2-like"/>
    <property type="match status" value="1"/>
</dbReference>
<keyword evidence="3" id="KW-1185">Reference proteome</keyword>
<dbReference type="Gene3D" id="3.10.450.50">
    <property type="match status" value="1"/>
</dbReference>
<dbReference type="KEGG" id="mlj:MLAC_40780"/>
<organism evidence="2 3">
    <name type="scientific">Mycobacterium lacus</name>
    <dbReference type="NCBI Taxonomy" id="169765"/>
    <lineage>
        <taxon>Bacteria</taxon>
        <taxon>Bacillati</taxon>
        <taxon>Actinomycetota</taxon>
        <taxon>Actinomycetes</taxon>
        <taxon>Mycobacteriales</taxon>
        <taxon>Mycobacteriaceae</taxon>
        <taxon>Mycobacterium</taxon>
    </lineage>
</organism>
<dbReference type="AlphaFoldDB" id="A0A7I7NQH6"/>
<dbReference type="OrthoDB" id="6657864at2"/>
<dbReference type="InterPro" id="IPR032710">
    <property type="entry name" value="NTF2-like_dom_sf"/>
</dbReference>
<evidence type="ECO:0000259" key="1">
    <source>
        <dbReference type="Pfam" id="PF12680"/>
    </source>
</evidence>